<dbReference type="GO" id="GO:0004683">
    <property type="term" value="F:calcium/calmodulin-dependent protein kinase activity"/>
    <property type="evidence" value="ECO:0007669"/>
    <property type="project" value="UniProtKB-EC"/>
</dbReference>
<dbReference type="PROSITE" id="PS50011">
    <property type="entry name" value="PROTEIN_KINASE_DOM"/>
    <property type="match status" value="1"/>
</dbReference>
<evidence type="ECO:0000256" key="13">
    <source>
        <dbReference type="RuleBase" id="RU000304"/>
    </source>
</evidence>
<dbReference type="OrthoDB" id="40902at2759"/>
<dbReference type="Pfam" id="PF00069">
    <property type="entry name" value="Pkinase"/>
    <property type="match status" value="1"/>
</dbReference>
<accession>A0A1D8NK85</accession>
<dbReference type="RefSeq" id="XP_504474.1">
    <property type="nucleotide sequence ID" value="XM_504474.1"/>
</dbReference>
<evidence type="ECO:0000256" key="1">
    <source>
        <dbReference type="ARBA" id="ARBA00005354"/>
    </source>
</evidence>
<dbReference type="SUPFAM" id="SSF56112">
    <property type="entry name" value="Protein kinase-like (PK-like)"/>
    <property type="match status" value="1"/>
</dbReference>
<dbReference type="SMART" id="SM00220">
    <property type="entry name" value="S_TKc"/>
    <property type="match status" value="1"/>
</dbReference>
<dbReference type="PANTHER" id="PTHR24347">
    <property type="entry name" value="SERINE/THREONINE-PROTEIN KINASE"/>
    <property type="match status" value="1"/>
</dbReference>
<protein>
    <recommendedName>
        <fullName evidence="2">calcium/calmodulin-dependent protein kinase</fullName>
        <ecNumber evidence="2">2.7.11.17</ecNumber>
    </recommendedName>
</protein>
<dbReference type="InterPro" id="IPR011009">
    <property type="entry name" value="Kinase-like_dom_sf"/>
</dbReference>
<evidence type="ECO:0000256" key="10">
    <source>
        <dbReference type="ARBA" id="ARBA00047307"/>
    </source>
</evidence>
<dbReference type="eggNOG" id="KOG0032">
    <property type="taxonomic scope" value="Eukaryota"/>
</dbReference>
<keyword evidence="9" id="KW-0112">Calmodulin-binding</keyword>
<evidence type="ECO:0000313" key="16">
    <source>
        <dbReference type="EMBL" id="AOW06045.1"/>
    </source>
</evidence>
<dbReference type="Proteomes" id="UP000256601">
    <property type="component" value="Unassembled WGS sequence"/>
</dbReference>
<keyword evidence="6 12" id="KW-0547">Nucleotide-binding</keyword>
<evidence type="ECO:0000313" key="17">
    <source>
        <dbReference type="EMBL" id="RDW27559.1"/>
    </source>
</evidence>
<dbReference type="Proteomes" id="UP000182444">
    <property type="component" value="Chromosome 1E"/>
</dbReference>
<evidence type="ECO:0000256" key="2">
    <source>
        <dbReference type="ARBA" id="ARBA00012434"/>
    </source>
</evidence>
<evidence type="ECO:0000313" key="19">
    <source>
        <dbReference type="Proteomes" id="UP000256601"/>
    </source>
</evidence>
<evidence type="ECO:0000256" key="12">
    <source>
        <dbReference type="PROSITE-ProRule" id="PRU10141"/>
    </source>
</evidence>
<dbReference type="Gene3D" id="1.10.510.10">
    <property type="entry name" value="Transferase(Phosphotransferase) domain 1"/>
    <property type="match status" value="1"/>
</dbReference>
<evidence type="ECO:0000256" key="4">
    <source>
        <dbReference type="ARBA" id="ARBA00022553"/>
    </source>
</evidence>
<keyword evidence="3 13" id="KW-0723">Serine/threonine-protein kinase</keyword>
<evidence type="ECO:0000256" key="5">
    <source>
        <dbReference type="ARBA" id="ARBA00022679"/>
    </source>
</evidence>
<dbReference type="InterPro" id="IPR008271">
    <property type="entry name" value="Ser/Thr_kinase_AS"/>
</dbReference>
<dbReference type="PROSITE" id="PS00108">
    <property type="entry name" value="PROTEIN_KINASE_ST"/>
    <property type="match status" value="1"/>
</dbReference>
<dbReference type="GeneID" id="2911794"/>
<dbReference type="FunFam" id="1.10.510.10:FF:000449">
    <property type="entry name" value="Calcium/calmodulin-dependent protein kinase"/>
    <property type="match status" value="1"/>
</dbReference>
<dbReference type="AlphaFoldDB" id="A0A1D8NK85"/>
<dbReference type="VEuPathDB" id="FungiDB:YALI0_E27632g"/>
<sequence length="396" mass="44266">MTFHSLVNKVSGQPPSYNKKADYKFGKTLGAGTFGIVKYAKQHSTGEEVAVKIIVKKNLKGNDHVVIEELSLLKECHHPHIIAFKDWFESKEKFYIVTQLATGGELFDRICDYGKFTEKDARQSVKDILEAVDYLHSKDIVHRDLKPENLLFVTPDPHASLVLTDFGIAKHLKSPDEVLHSMAGSFGYAAPEVLKGTGHGKPCDIWSLGVITFTILSGYSPFRSETVRDFLEEIEGPNALVFHKKYWQDVSEDAKDFIKSCLALDPALRPTSAELLKHEWITGDTTKSIDLLPNIREGFNARSKFRQAIEAVRLHNRIKSLNMVDSDDEDEEEEAVADTEKPSLLSVASSMRPRAHSRSKSGTGAAAFQEVVLAAKRNKELLEKEKASKQDAAEEK</sequence>
<proteinExistence type="inferred from homology"/>
<keyword evidence="8 12" id="KW-0067">ATP-binding</keyword>
<evidence type="ECO:0000256" key="9">
    <source>
        <dbReference type="ARBA" id="ARBA00022860"/>
    </source>
</evidence>
<dbReference type="FunFam" id="3.30.200.20:FF:000278">
    <property type="entry name" value="Calcium/calmodulin-dependent protein kinase II"/>
    <property type="match status" value="1"/>
</dbReference>
<dbReference type="VEuPathDB" id="FungiDB:YALI1_E32568g"/>
<dbReference type="OMA" id="HDWFESR"/>
<evidence type="ECO:0000259" key="15">
    <source>
        <dbReference type="PROSITE" id="PS50011"/>
    </source>
</evidence>
<dbReference type="EMBL" id="CP017557">
    <property type="protein sequence ID" value="AOW06045.1"/>
    <property type="molecule type" value="Genomic_DNA"/>
</dbReference>
<keyword evidence="7 17" id="KW-0418">Kinase</keyword>
<dbReference type="KEGG" id="yli:2911794"/>
<evidence type="ECO:0000313" key="18">
    <source>
        <dbReference type="Proteomes" id="UP000182444"/>
    </source>
</evidence>
<dbReference type="PROSITE" id="PS00107">
    <property type="entry name" value="PROTEIN_KINASE_ATP"/>
    <property type="match status" value="1"/>
</dbReference>
<feature type="binding site" evidence="12">
    <location>
        <position position="57"/>
    </location>
    <ligand>
        <name>ATP</name>
        <dbReference type="ChEBI" id="CHEBI:30616"/>
    </ligand>
</feature>
<feature type="region of interest" description="Disordered" evidence="14">
    <location>
        <begin position="324"/>
        <end position="366"/>
    </location>
</feature>
<name>A0A1D8NK85_YARLL</name>
<gene>
    <name evidence="17" type="ORF">B0I71DRAFT_128984</name>
    <name evidence="16" type="ORF">YALI1_E32568g</name>
</gene>
<evidence type="ECO:0000256" key="3">
    <source>
        <dbReference type="ARBA" id="ARBA00022527"/>
    </source>
</evidence>
<dbReference type="GO" id="GO:0005516">
    <property type="term" value="F:calmodulin binding"/>
    <property type="evidence" value="ECO:0007669"/>
    <property type="project" value="UniProtKB-KW"/>
</dbReference>
<evidence type="ECO:0000256" key="14">
    <source>
        <dbReference type="SAM" id="MobiDB-lite"/>
    </source>
</evidence>
<keyword evidence="4" id="KW-0597">Phosphoprotein</keyword>
<feature type="compositionally biased region" description="Acidic residues" evidence="14">
    <location>
        <begin position="325"/>
        <end position="337"/>
    </location>
</feature>
<reference evidence="17 19" key="2">
    <citation type="submission" date="2018-07" db="EMBL/GenBank/DDBJ databases">
        <title>Draft Genome Assemblies for Five Robust Yarrowia lipolytica Strains Exhibiting High Lipid Production and Pentose Sugar Utilization and Sugar Alcohol Secretion from Undetoxified Lignocellulosic Biomass Hydrolysates.</title>
        <authorList>
            <consortium name="DOE Joint Genome Institute"/>
            <person name="Walker C."/>
            <person name="Ryu S."/>
            <person name="Na H."/>
            <person name="Zane M."/>
            <person name="LaButti K."/>
            <person name="Lipzen A."/>
            <person name="Haridas S."/>
            <person name="Barry K."/>
            <person name="Grigoriev I.V."/>
            <person name="Quarterman J."/>
            <person name="Slininger P."/>
            <person name="Dien B."/>
            <person name="Trinh C.T."/>
        </authorList>
    </citation>
    <scope>NUCLEOTIDE SEQUENCE [LARGE SCALE GENOMIC DNA]</scope>
    <source>
        <strain evidence="17 19">YB392</strain>
    </source>
</reference>
<dbReference type="InterPro" id="IPR017441">
    <property type="entry name" value="Protein_kinase_ATP_BS"/>
</dbReference>
<dbReference type="InterPro" id="IPR000719">
    <property type="entry name" value="Prot_kinase_dom"/>
</dbReference>
<dbReference type="GO" id="GO:0005524">
    <property type="term" value="F:ATP binding"/>
    <property type="evidence" value="ECO:0007669"/>
    <property type="project" value="UniProtKB-UniRule"/>
</dbReference>
<evidence type="ECO:0000256" key="6">
    <source>
        <dbReference type="ARBA" id="ARBA00022741"/>
    </source>
</evidence>
<dbReference type="CDD" id="cd05117">
    <property type="entry name" value="STKc_CAMK"/>
    <property type="match status" value="1"/>
</dbReference>
<keyword evidence="5" id="KW-0808">Transferase</keyword>
<reference evidence="16 18" key="1">
    <citation type="journal article" date="2016" name="PLoS ONE">
        <title>Sequence Assembly of Yarrowia lipolytica Strain W29/CLIB89 Shows Transposable Element Diversity.</title>
        <authorList>
            <person name="Magnan C."/>
            <person name="Yu J."/>
            <person name="Chang I."/>
            <person name="Jahn E."/>
            <person name="Kanomata Y."/>
            <person name="Wu J."/>
            <person name="Zeller M."/>
            <person name="Oakes M."/>
            <person name="Baldi P."/>
            <person name="Sandmeyer S."/>
        </authorList>
    </citation>
    <scope>NUCLEOTIDE SEQUENCE [LARGE SCALE GENOMIC DNA]</scope>
    <source>
        <strain evidence="16">CLIB89</strain>
        <strain evidence="18">CLIB89(W29)</strain>
    </source>
</reference>
<evidence type="ECO:0000256" key="11">
    <source>
        <dbReference type="ARBA" id="ARBA00047430"/>
    </source>
</evidence>
<evidence type="ECO:0000256" key="8">
    <source>
        <dbReference type="ARBA" id="ARBA00022840"/>
    </source>
</evidence>
<evidence type="ECO:0000256" key="7">
    <source>
        <dbReference type="ARBA" id="ARBA00022777"/>
    </source>
</evidence>
<comment type="catalytic activity">
    <reaction evidence="10">
        <text>L-threonyl-[protein] + ATP = O-phospho-L-threonyl-[protein] + ADP + H(+)</text>
        <dbReference type="Rhea" id="RHEA:46608"/>
        <dbReference type="Rhea" id="RHEA-COMP:11060"/>
        <dbReference type="Rhea" id="RHEA-COMP:11605"/>
        <dbReference type="ChEBI" id="CHEBI:15378"/>
        <dbReference type="ChEBI" id="CHEBI:30013"/>
        <dbReference type="ChEBI" id="CHEBI:30616"/>
        <dbReference type="ChEBI" id="CHEBI:61977"/>
        <dbReference type="ChEBI" id="CHEBI:456216"/>
        <dbReference type="EC" id="2.7.11.17"/>
    </reaction>
</comment>
<dbReference type="EC" id="2.7.11.17" evidence="2"/>
<dbReference type="Gene3D" id="3.30.200.20">
    <property type="entry name" value="Phosphorylase Kinase, domain 1"/>
    <property type="match status" value="1"/>
</dbReference>
<comment type="similarity">
    <text evidence="1">Belongs to the protein kinase superfamily. CAMK Ser/Thr protein kinase family. CaMK subfamily.</text>
</comment>
<dbReference type="EMBL" id="KZ858961">
    <property type="protein sequence ID" value="RDW27559.1"/>
    <property type="molecule type" value="Genomic_DNA"/>
</dbReference>
<feature type="domain" description="Protein kinase" evidence="15">
    <location>
        <begin position="23"/>
        <end position="281"/>
    </location>
</feature>
<organism evidence="16 18">
    <name type="scientific">Yarrowia lipolytica</name>
    <name type="common">Candida lipolytica</name>
    <dbReference type="NCBI Taxonomy" id="4952"/>
    <lineage>
        <taxon>Eukaryota</taxon>
        <taxon>Fungi</taxon>
        <taxon>Dikarya</taxon>
        <taxon>Ascomycota</taxon>
        <taxon>Saccharomycotina</taxon>
        <taxon>Dipodascomycetes</taxon>
        <taxon>Dipodascales</taxon>
        <taxon>Dipodascales incertae sedis</taxon>
        <taxon>Yarrowia</taxon>
    </lineage>
</organism>
<comment type="catalytic activity">
    <reaction evidence="11">
        <text>L-seryl-[protein] + ATP = O-phospho-L-seryl-[protein] + ADP + H(+)</text>
        <dbReference type="Rhea" id="RHEA:17989"/>
        <dbReference type="Rhea" id="RHEA-COMP:9863"/>
        <dbReference type="Rhea" id="RHEA-COMP:11604"/>
        <dbReference type="ChEBI" id="CHEBI:15378"/>
        <dbReference type="ChEBI" id="CHEBI:29999"/>
        <dbReference type="ChEBI" id="CHEBI:30616"/>
        <dbReference type="ChEBI" id="CHEBI:83421"/>
        <dbReference type="ChEBI" id="CHEBI:456216"/>
        <dbReference type="EC" id="2.7.11.17"/>
    </reaction>
</comment>